<dbReference type="Proteomes" id="UP000199118">
    <property type="component" value="Unassembled WGS sequence"/>
</dbReference>
<name>A0A1H3FKF8_9RHOB</name>
<dbReference type="EMBL" id="FNMZ01000012">
    <property type="protein sequence ID" value="SDX90624.1"/>
    <property type="molecule type" value="Genomic_DNA"/>
</dbReference>
<keyword evidence="2" id="KW-1185">Reference proteome</keyword>
<dbReference type="STRING" id="356660.SAMN05444336_112128"/>
<dbReference type="AlphaFoldDB" id="A0A1H3FKF8"/>
<gene>
    <name evidence="1" type="ORF">SAMN05444336_112128</name>
</gene>
<protein>
    <submittedName>
        <fullName evidence="1">Uncharacterized protein</fullName>
    </submittedName>
</protein>
<dbReference type="RefSeq" id="WP_092685320.1">
    <property type="nucleotide sequence ID" value="NZ_FNMZ01000012.1"/>
</dbReference>
<proteinExistence type="predicted"/>
<accession>A0A1H3FKF8</accession>
<evidence type="ECO:0000313" key="1">
    <source>
        <dbReference type="EMBL" id="SDX90624.1"/>
    </source>
</evidence>
<sequence>MSLTPLSRVVETAVEAAKSVRRSAVDARASASLRAVDMVSLVNGMQARFDRIKPALVFEPAEVQAAAVGLYGSQAPADVLALVAAGQAAGADVVAAILASPISPTATAAHAWDDASGLLLDRAYAGADIAFLAAPLDALIAALEPVGG</sequence>
<reference evidence="1 2" key="1">
    <citation type="submission" date="2016-10" db="EMBL/GenBank/DDBJ databases">
        <authorList>
            <person name="de Groot N.N."/>
        </authorList>
    </citation>
    <scope>NUCLEOTIDE SEQUENCE [LARGE SCALE GENOMIC DNA]</scope>
    <source>
        <strain evidence="1 2">DSM 17890</strain>
    </source>
</reference>
<organism evidence="1 2">
    <name type="scientific">Albimonas donghaensis</name>
    <dbReference type="NCBI Taxonomy" id="356660"/>
    <lineage>
        <taxon>Bacteria</taxon>
        <taxon>Pseudomonadati</taxon>
        <taxon>Pseudomonadota</taxon>
        <taxon>Alphaproteobacteria</taxon>
        <taxon>Rhodobacterales</taxon>
        <taxon>Paracoccaceae</taxon>
        <taxon>Albimonas</taxon>
    </lineage>
</organism>
<evidence type="ECO:0000313" key="2">
    <source>
        <dbReference type="Proteomes" id="UP000199118"/>
    </source>
</evidence>